<keyword evidence="2" id="KW-1185">Reference proteome</keyword>
<dbReference type="AlphaFoldDB" id="A0A2P5BE62"/>
<comment type="caution">
    <text evidence="1">The sequence shown here is derived from an EMBL/GenBank/DDBJ whole genome shotgun (WGS) entry which is preliminary data.</text>
</comment>
<organism evidence="1 2">
    <name type="scientific">Parasponia andersonii</name>
    <name type="common">Sponia andersonii</name>
    <dbReference type="NCBI Taxonomy" id="3476"/>
    <lineage>
        <taxon>Eukaryota</taxon>
        <taxon>Viridiplantae</taxon>
        <taxon>Streptophyta</taxon>
        <taxon>Embryophyta</taxon>
        <taxon>Tracheophyta</taxon>
        <taxon>Spermatophyta</taxon>
        <taxon>Magnoliopsida</taxon>
        <taxon>eudicotyledons</taxon>
        <taxon>Gunneridae</taxon>
        <taxon>Pentapetalae</taxon>
        <taxon>rosids</taxon>
        <taxon>fabids</taxon>
        <taxon>Rosales</taxon>
        <taxon>Cannabaceae</taxon>
        <taxon>Parasponia</taxon>
    </lineage>
</organism>
<proteinExistence type="predicted"/>
<accession>A0A2P5BE62</accession>
<evidence type="ECO:0000313" key="2">
    <source>
        <dbReference type="Proteomes" id="UP000237105"/>
    </source>
</evidence>
<reference evidence="2" key="1">
    <citation type="submission" date="2016-06" db="EMBL/GenBank/DDBJ databases">
        <title>Parallel loss of symbiosis genes in relatives of nitrogen-fixing non-legume Parasponia.</title>
        <authorList>
            <person name="Van Velzen R."/>
            <person name="Holmer R."/>
            <person name="Bu F."/>
            <person name="Rutten L."/>
            <person name="Van Zeijl A."/>
            <person name="Liu W."/>
            <person name="Santuari L."/>
            <person name="Cao Q."/>
            <person name="Sharma T."/>
            <person name="Shen D."/>
            <person name="Roswanjaya Y."/>
            <person name="Wardhani T."/>
            <person name="Kalhor M.S."/>
            <person name="Jansen J."/>
            <person name="Van den Hoogen J."/>
            <person name="Gungor B."/>
            <person name="Hartog M."/>
            <person name="Hontelez J."/>
            <person name="Verver J."/>
            <person name="Yang W.-C."/>
            <person name="Schijlen E."/>
            <person name="Repin R."/>
            <person name="Schilthuizen M."/>
            <person name="Schranz E."/>
            <person name="Heidstra R."/>
            <person name="Miyata K."/>
            <person name="Fedorova E."/>
            <person name="Kohlen W."/>
            <person name="Bisseling T."/>
            <person name="Smit S."/>
            <person name="Geurts R."/>
        </authorList>
    </citation>
    <scope>NUCLEOTIDE SEQUENCE [LARGE SCALE GENOMIC DNA]</scope>
    <source>
        <strain evidence="2">cv. WU1-14</strain>
    </source>
</reference>
<protein>
    <submittedName>
        <fullName evidence="1">Uncharacterized protein</fullName>
    </submittedName>
</protein>
<gene>
    <name evidence="1" type="ORF">PanWU01x14_247070</name>
</gene>
<dbReference type="EMBL" id="JXTB01000300">
    <property type="protein sequence ID" value="PON47090.1"/>
    <property type="molecule type" value="Genomic_DNA"/>
</dbReference>
<evidence type="ECO:0000313" key="1">
    <source>
        <dbReference type="EMBL" id="PON47090.1"/>
    </source>
</evidence>
<dbReference type="Proteomes" id="UP000237105">
    <property type="component" value="Unassembled WGS sequence"/>
</dbReference>
<name>A0A2P5BE62_PARAD</name>
<sequence length="152" mass="17017">MPFFSNRHMSLDRLLRHHGHTNQNPTDHTRHNCQPHPSCRPIQHTCPETNRHAVPHITIVDTELHGITRLKEFDAGHQFDIGVIDHTNEVAATGVEGEILALGTTLATSFFDKAKLGGGWELVEVLHWYLKVLVGVVETGLGEILLEIERGD</sequence>